<dbReference type="Gene3D" id="3.40.50.620">
    <property type="entry name" value="HUPs"/>
    <property type="match status" value="1"/>
</dbReference>
<evidence type="ECO:0000313" key="1">
    <source>
        <dbReference type="EMBL" id="QPB09197.1"/>
    </source>
</evidence>
<sequence length="307" mass="35116">MPIIIVPVSGGVESTALLHKALQGDNEVHPVYVAVNGDPRSSVFDLTAAEHIVNWFEEHKGGYVGRLRPLTYMINPVFFHLHNNNKIENTPANYGVTQQFQLVYNISLLRSKFWDCNPGVWIGWLKEDGNEFSFNEYDFSAEEYKELLKLPVTLGTLSNIDRTCKPFRAPFWEMTKSDVYLSLPEELKTLVVPNGSEYYNGDGDLVRTPWKAKRKEWINANIPIKDSYVFSAAQISRIGRYAGKKLLGKDFNLSPNYDALIELVYRDSRWHPLPFTNKDFYTICSANNLKDIVREAQHNIPAIRPIG</sequence>
<accession>A0A873WCS2</accession>
<reference evidence="1 2" key="1">
    <citation type="submission" date="2020-07" db="EMBL/GenBank/DDBJ databases">
        <title>Complete genome sequence of Klebsiella pneumoniae phage Miami.</title>
        <authorList>
            <person name="Mora D.A."/>
            <person name="Lessor L."/>
            <person name="Gill J."/>
            <person name="Liu M."/>
        </authorList>
    </citation>
    <scope>NUCLEOTIDE SEQUENCE [LARGE SCALE GENOMIC DNA]</scope>
</reference>
<dbReference type="Proteomes" id="UP000662782">
    <property type="component" value="Segment"/>
</dbReference>
<proteinExistence type="predicted"/>
<organism evidence="1 2">
    <name type="scientific">Klebsiella phage Miami</name>
    <dbReference type="NCBI Taxonomy" id="2767581"/>
    <lineage>
        <taxon>Viruses</taxon>
        <taxon>Duplodnaviria</taxon>
        <taxon>Heunggongvirae</taxon>
        <taxon>Uroviricota</taxon>
        <taxon>Caudoviricetes</taxon>
        <taxon>Chimalliviridae</taxon>
        <taxon>Miamivirus</taxon>
        <taxon>Miamivirus miami</taxon>
    </lineage>
</organism>
<dbReference type="InterPro" id="IPR014729">
    <property type="entry name" value="Rossmann-like_a/b/a_fold"/>
</dbReference>
<evidence type="ECO:0000313" key="2">
    <source>
        <dbReference type="Proteomes" id="UP000662782"/>
    </source>
</evidence>
<protein>
    <submittedName>
        <fullName evidence="1">Rossmann fold-containing protein</fullName>
    </submittedName>
</protein>
<keyword evidence="2" id="KW-1185">Reference proteome</keyword>
<gene>
    <name evidence="1" type="ORF">CPT_Miami_102</name>
</gene>
<dbReference type="EMBL" id="MT701590">
    <property type="protein sequence ID" value="QPB09197.1"/>
    <property type="molecule type" value="Genomic_DNA"/>
</dbReference>
<name>A0A873WCS2_9CAUD</name>